<dbReference type="AlphaFoldDB" id="A0A1H9L8Y0"/>
<keyword evidence="7" id="KW-1133">Transmembrane helix</keyword>
<dbReference type="PANTHER" id="PTHR30606">
    <property type="entry name" value="LIPID A BIOSYNTHESIS LAUROYL ACYLTRANSFERASE"/>
    <property type="match status" value="1"/>
</dbReference>
<keyword evidence="4 8" id="KW-0808">Transferase</keyword>
<accession>A0A1H9L8Y0</accession>
<evidence type="ECO:0000256" key="5">
    <source>
        <dbReference type="ARBA" id="ARBA00023136"/>
    </source>
</evidence>
<organism evidence="8 9">
    <name type="scientific">Giesbergeria anulus</name>
    <dbReference type="NCBI Taxonomy" id="180197"/>
    <lineage>
        <taxon>Bacteria</taxon>
        <taxon>Pseudomonadati</taxon>
        <taxon>Pseudomonadota</taxon>
        <taxon>Betaproteobacteria</taxon>
        <taxon>Burkholderiales</taxon>
        <taxon>Comamonadaceae</taxon>
        <taxon>Giesbergeria</taxon>
    </lineage>
</organism>
<gene>
    <name evidence="8" type="ORF">SAMN02982919_01701</name>
</gene>
<dbReference type="PANTHER" id="PTHR30606:SF10">
    <property type="entry name" value="PHOSPHATIDYLINOSITOL MANNOSIDE ACYLTRANSFERASE"/>
    <property type="match status" value="1"/>
</dbReference>
<dbReference type="InterPro" id="IPR004960">
    <property type="entry name" value="LipA_acyltrans"/>
</dbReference>
<keyword evidence="5 7" id="KW-0472">Membrane</keyword>
<reference evidence="8 9" key="1">
    <citation type="submission" date="2016-10" db="EMBL/GenBank/DDBJ databases">
        <authorList>
            <person name="de Groot N.N."/>
        </authorList>
    </citation>
    <scope>NUCLEOTIDE SEQUENCE [LARGE SCALE GENOMIC DNA]</scope>
    <source>
        <strain evidence="8 9">ATCC 35958</strain>
    </source>
</reference>
<dbReference type="STRING" id="180197.SAMN02982919_01701"/>
<comment type="subcellular location">
    <subcellularLocation>
        <location evidence="1">Cell inner membrane</location>
    </subcellularLocation>
</comment>
<dbReference type="OrthoDB" id="9803456at2"/>
<evidence type="ECO:0000256" key="6">
    <source>
        <dbReference type="ARBA" id="ARBA00023315"/>
    </source>
</evidence>
<dbReference type="GO" id="GO:0009247">
    <property type="term" value="P:glycolipid biosynthetic process"/>
    <property type="evidence" value="ECO:0007669"/>
    <property type="project" value="UniProtKB-ARBA"/>
</dbReference>
<evidence type="ECO:0000313" key="8">
    <source>
        <dbReference type="EMBL" id="SER07886.1"/>
    </source>
</evidence>
<keyword evidence="2" id="KW-1003">Cell membrane</keyword>
<keyword evidence="7" id="KW-0812">Transmembrane</keyword>
<dbReference type="EMBL" id="FOGD01000004">
    <property type="protein sequence ID" value="SER07886.1"/>
    <property type="molecule type" value="Genomic_DNA"/>
</dbReference>
<feature type="transmembrane region" description="Helical" evidence="7">
    <location>
        <begin position="6"/>
        <end position="27"/>
    </location>
</feature>
<evidence type="ECO:0000313" key="9">
    <source>
        <dbReference type="Proteomes" id="UP000199766"/>
    </source>
</evidence>
<proteinExistence type="predicted"/>
<dbReference type="GO" id="GO:0005886">
    <property type="term" value="C:plasma membrane"/>
    <property type="evidence" value="ECO:0007669"/>
    <property type="project" value="UniProtKB-SubCell"/>
</dbReference>
<evidence type="ECO:0000256" key="1">
    <source>
        <dbReference type="ARBA" id="ARBA00004533"/>
    </source>
</evidence>
<sequence length="318" mass="36139">MKVFPRWLVVCVTWIDYSLCLPLLAYLPRRWTRPLETLRGWINWRADFDWRTLSLGHGYIRAATERGMARVVQQTGRPASATELGQLTRQRFICTSREELDSWRLKRIDYARLPHHIAGLEHLLTARDQGVGVILAKAHSDSLYIGLALLARAGLTVNLMGTKVIFDPRVPPGIKKHYEQKAEALNYLLAPGKLVFIEDSISFFVKALRRGEIVVIASDGPSSSPDRATPVNFLGEQLLMSSGLEFLAHMTNSPIAFYECHEQDHQNFQLRISKPLYLKEGGLQQSYYEMEQSLKANPGRWWAADQYANYIRAASGPL</sequence>
<keyword evidence="6 8" id="KW-0012">Acyltransferase</keyword>
<evidence type="ECO:0000256" key="4">
    <source>
        <dbReference type="ARBA" id="ARBA00022679"/>
    </source>
</evidence>
<dbReference type="Pfam" id="PF03279">
    <property type="entry name" value="Lip_A_acyltrans"/>
    <property type="match status" value="1"/>
</dbReference>
<keyword evidence="9" id="KW-1185">Reference proteome</keyword>
<dbReference type="RefSeq" id="WP_091455871.1">
    <property type="nucleotide sequence ID" value="NZ_FOGD01000004.1"/>
</dbReference>
<keyword evidence="3" id="KW-0997">Cell inner membrane</keyword>
<evidence type="ECO:0000256" key="3">
    <source>
        <dbReference type="ARBA" id="ARBA00022519"/>
    </source>
</evidence>
<protein>
    <submittedName>
        <fullName evidence="8">Lauroyl/myristoyl acyltransferase</fullName>
    </submittedName>
</protein>
<dbReference type="GO" id="GO:0016746">
    <property type="term" value="F:acyltransferase activity"/>
    <property type="evidence" value="ECO:0007669"/>
    <property type="project" value="UniProtKB-KW"/>
</dbReference>
<evidence type="ECO:0000256" key="2">
    <source>
        <dbReference type="ARBA" id="ARBA00022475"/>
    </source>
</evidence>
<evidence type="ECO:0000256" key="7">
    <source>
        <dbReference type="SAM" id="Phobius"/>
    </source>
</evidence>
<name>A0A1H9L8Y0_9BURK</name>
<dbReference type="Proteomes" id="UP000199766">
    <property type="component" value="Unassembled WGS sequence"/>
</dbReference>